<comment type="similarity">
    <text evidence="4">Belongs to the HepT RNase toxin family.</text>
</comment>
<keyword evidence="3" id="KW-0378">Hydrolase</keyword>
<gene>
    <name evidence="5" type="ORF">MGLY_09940</name>
</gene>
<evidence type="ECO:0000313" key="5">
    <source>
        <dbReference type="EMBL" id="QGP91653.1"/>
    </source>
</evidence>
<dbReference type="PANTHER" id="PTHR33397">
    <property type="entry name" value="UPF0331 PROTEIN YUTE"/>
    <property type="match status" value="1"/>
</dbReference>
<dbReference type="GO" id="GO:0110001">
    <property type="term" value="C:toxin-antitoxin complex"/>
    <property type="evidence" value="ECO:0007669"/>
    <property type="project" value="InterPro"/>
</dbReference>
<dbReference type="Gene3D" id="1.20.120.580">
    <property type="entry name" value="bsu32300-like"/>
    <property type="match status" value="1"/>
</dbReference>
<dbReference type="InterPro" id="IPR008201">
    <property type="entry name" value="HepT-like"/>
</dbReference>
<dbReference type="InterPro" id="IPR052379">
    <property type="entry name" value="Type_VII_TA_RNase"/>
</dbReference>
<reference evidence="5 6" key="1">
    <citation type="submission" date="2019-11" db="EMBL/GenBank/DDBJ databases">
        <title>Genome sequence of Moorella glycerini DSM11254.</title>
        <authorList>
            <person name="Poehlein A."/>
            <person name="Boeer T."/>
            <person name="Daniel R."/>
        </authorList>
    </citation>
    <scope>NUCLEOTIDE SEQUENCE [LARGE SCALE GENOMIC DNA]</scope>
    <source>
        <strain evidence="5 6">DSM 11254</strain>
    </source>
</reference>
<dbReference type="Pfam" id="PF01934">
    <property type="entry name" value="HepT-like"/>
    <property type="match status" value="1"/>
</dbReference>
<sequence length="63" mass="7343">MVQANGYLPEELTKKLMKMAQFRNIIVHDYARLDAEIIWGILKRDLGDLKHFMLTIKKLLGIS</sequence>
<evidence type="ECO:0000313" key="6">
    <source>
        <dbReference type="Proteomes" id="UP000425916"/>
    </source>
</evidence>
<protein>
    <recommendedName>
        <fullName evidence="7">DUF86 domain-containing protein</fullName>
    </recommendedName>
</protein>
<dbReference type="AlphaFoldDB" id="A0A6I5ZP36"/>
<accession>A0A6I5ZP36</accession>
<keyword evidence="6" id="KW-1185">Reference proteome</keyword>
<evidence type="ECO:0000256" key="1">
    <source>
        <dbReference type="ARBA" id="ARBA00022649"/>
    </source>
</evidence>
<dbReference type="PANTHER" id="PTHR33397:SF5">
    <property type="entry name" value="RNASE YUTE-RELATED"/>
    <property type="match status" value="1"/>
</dbReference>
<dbReference type="InterPro" id="IPR037038">
    <property type="entry name" value="HepT-like_sf"/>
</dbReference>
<organism evidence="5 6">
    <name type="scientific">Neomoorella glycerini</name>
    <dbReference type="NCBI Taxonomy" id="55779"/>
    <lineage>
        <taxon>Bacteria</taxon>
        <taxon>Bacillati</taxon>
        <taxon>Bacillota</taxon>
        <taxon>Clostridia</taxon>
        <taxon>Neomoorellales</taxon>
        <taxon>Neomoorellaceae</taxon>
        <taxon>Neomoorella</taxon>
    </lineage>
</organism>
<dbReference type="Proteomes" id="UP000425916">
    <property type="component" value="Chromosome"/>
</dbReference>
<evidence type="ECO:0000256" key="4">
    <source>
        <dbReference type="ARBA" id="ARBA00024207"/>
    </source>
</evidence>
<keyword evidence="1" id="KW-1277">Toxin-antitoxin system</keyword>
<evidence type="ECO:0000256" key="3">
    <source>
        <dbReference type="ARBA" id="ARBA00022801"/>
    </source>
</evidence>
<proteinExistence type="inferred from homology"/>
<dbReference type="OrthoDB" id="9796612at2"/>
<evidence type="ECO:0008006" key="7">
    <source>
        <dbReference type="Google" id="ProtNLM"/>
    </source>
</evidence>
<name>A0A6I5ZP36_9FIRM</name>
<dbReference type="NCBIfam" id="NF047751">
    <property type="entry name" value="HepT_toxin"/>
    <property type="match status" value="1"/>
</dbReference>
<evidence type="ECO:0000256" key="2">
    <source>
        <dbReference type="ARBA" id="ARBA00022722"/>
    </source>
</evidence>
<dbReference type="GO" id="GO:0004540">
    <property type="term" value="F:RNA nuclease activity"/>
    <property type="evidence" value="ECO:0007669"/>
    <property type="project" value="InterPro"/>
</dbReference>
<keyword evidence="2" id="KW-0540">Nuclease</keyword>
<dbReference type="GO" id="GO:0016787">
    <property type="term" value="F:hydrolase activity"/>
    <property type="evidence" value="ECO:0007669"/>
    <property type="project" value="UniProtKB-KW"/>
</dbReference>
<dbReference type="EMBL" id="CP046244">
    <property type="protein sequence ID" value="QGP91653.1"/>
    <property type="molecule type" value="Genomic_DNA"/>
</dbReference>